<protein>
    <submittedName>
        <fullName evidence="13">Protein transport protein Sec24C-like</fullName>
    </submittedName>
</protein>
<dbReference type="STRING" id="418985.A0A1V9XMY0"/>
<evidence type="ECO:0000259" key="8">
    <source>
        <dbReference type="Pfam" id="PF00626"/>
    </source>
</evidence>
<reference evidence="13 14" key="1">
    <citation type="journal article" date="2017" name="Gigascience">
        <title>Draft genome of the honey bee ectoparasitic mite, Tropilaelaps mercedesae, is shaped by the parasitic life history.</title>
        <authorList>
            <person name="Dong X."/>
            <person name="Armstrong S.D."/>
            <person name="Xia D."/>
            <person name="Makepeace B.L."/>
            <person name="Darby A.C."/>
            <person name="Kadowaki T."/>
        </authorList>
    </citation>
    <scope>NUCLEOTIDE SEQUENCE [LARGE SCALE GENOMIC DNA]</scope>
    <source>
        <strain evidence="13">Wuxi-XJTLU</strain>
    </source>
</reference>
<dbReference type="CDD" id="cd01479">
    <property type="entry name" value="Sec24-like"/>
    <property type="match status" value="1"/>
</dbReference>
<feature type="domain" description="Sec23/Sec24 beta-sandwich" evidence="12">
    <location>
        <begin position="925"/>
        <end position="1009"/>
    </location>
</feature>
<comment type="caution">
    <text evidence="13">The sequence shown here is derived from an EMBL/GenBank/DDBJ whole genome shotgun (WGS) entry which is preliminary data.</text>
</comment>
<feature type="domain" description="Zinc finger Sec23/Sec24-type" evidence="9">
    <location>
        <begin position="598"/>
        <end position="636"/>
    </location>
</feature>
<feature type="domain" description="Sec23/Sec24 trunk" evidence="10">
    <location>
        <begin position="675"/>
        <end position="920"/>
    </location>
</feature>
<feature type="domain" description="Gelsolin-like" evidence="8">
    <location>
        <begin position="1144"/>
        <end position="1204"/>
    </location>
</feature>
<dbReference type="SUPFAM" id="SSF53300">
    <property type="entry name" value="vWA-like"/>
    <property type="match status" value="1"/>
</dbReference>
<dbReference type="Gene3D" id="3.40.50.410">
    <property type="entry name" value="von Willebrand factor, type A domain"/>
    <property type="match status" value="1"/>
</dbReference>
<sequence>MQQASPPAAGYGGPGTYPSNSSCGPPMPAHQQQGSSPKQIFPQSQGQGDQLTSHMGGLQIGGGQQMGPPVGAAQINGINHGPQKTLQQYPNGQPGYPSLIGPSAQHHYCPPQSQQGLSPIVQAGSTNGMTHNRQSIEPQDTPPANPMGSMPSQMTGPPPSMGNVLTSMGSTQSNGPHQIGLVQADRPSMGLSHSGALLISPSQASGPPVGPPQLATPSMGQPQPRGPATGLIQTGASSMGPSQARALPPTGLTQSGGPPPMGPSQSSGAPQMASTNSLSCGPPMGGSGGQQSGNYPAAGPPTLGPPMMGGPPGGGPTPAGRPPHSGPSMGTPGGMPPGNAPPMGASNGGPGNPSVGPSMHQGPQNSMIPPMGGLPQNPPIQNGVQNGPNSAFQAPPLGGFQNQQQGYSIGSPASGGSYATNQPPQIGQGFVQPPPPMYGQPNGQYPQQAVQQQPYTGQAQQLGRPAYPGPPPGAYPQGGYPGGQQRPNMQAPPQQRKLDPDQMPSPVQVIEDDRKNHLPGPFGTSKLGELPPLVTTDVEIQDEGNAAPNYIRSTIYAVPCSPDVTKQTQVPLALAIMPFARHPRADAALPVSVFNDEIVRCNRCKAYMCSFMQFLDGGRRFQCVFCKATTEVPQGYFNHLDHTGQRVDKWQRAELCLGSYEILATKEYCKNNVFPKPPAFIFILDVSYNAIKCGMVQLFCHHFKDILQDLPTDEGSQEETGIRVGFITYSSQVHFYNIDKRLSQPQMMVVPDVADMFVPFLEGCLVKPSEAMHVIESLGQEIPRIFAGTRETETILGPAIQAGLEALKAAECAGKLFVFHTTLPTAEAPGKLKNRDDRKVLGTEKEKTVLTPGCPYYQELATQCVSAGCSVDLFIAPNSFVDLASIGQVAKITGGQVYKYTYFQSGVDGERFLADLRRTVSKPIAFDAVMRVRTSTGIRPTDFYGNVYMQNTTDVELASIDCDKCVTVELKYDDKLPENECAFVQVALLYTSVCGQRKLRLHNLCLNTTQQMTDMFRNCELDVIMNLFCKQALRQVLDASPKSMREAVTLRAATMLASYRKHCATASSSGQLILPECMKLLPLYVNCMMKCDALSGGPEITVDDRSFGMVSLNSMDVKASQAYLYPRLLPIHDLDPAEEADTIPVAMRASVEKLRDDGAYILENGMFMFLFIGLQVDPAWCEAVFAVPNAARIDIEQGFPRLNTPASLRLQRLVDNLRADRSRFMRICIVRQGDKLELVLRQFLVEDRMSDSQLSYVDYLCQLHRDIRNLIS</sequence>
<dbReference type="EMBL" id="MNPL01007471">
    <property type="protein sequence ID" value="OQR74742.1"/>
    <property type="molecule type" value="Genomic_DNA"/>
</dbReference>
<dbReference type="GO" id="GO:0070971">
    <property type="term" value="C:endoplasmic reticulum exit site"/>
    <property type="evidence" value="ECO:0007669"/>
    <property type="project" value="TreeGrafter"/>
</dbReference>
<dbReference type="GO" id="GO:0000149">
    <property type="term" value="F:SNARE binding"/>
    <property type="evidence" value="ECO:0007669"/>
    <property type="project" value="TreeGrafter"/>
</dbReference>
<dbReference type="Proteomes" id="UP000192247">
    <property type="component" value="Unassembled WGS sequence"/>
</dbReference>
<dbReference type="Pfam" id="PF04810">
    <property type="entry name" value="zf-Sec23_Sec24"/>
    <property type="match status" value="1"/>
</dbReference>
<feature type="compositionally biased region" description="Polar residues" evidence="7">
    <location>
        <begin position="30"/>
        <end position="53"/>
    </location>
</feature>
<dbReference type="OrthoDB" id="49016at2759"/>
<comment type="similarity">
    <text evidence="3">Belongs to the SEC23/SEC24 family. SEC24 subfamily.</text>
</comment>
<dbReference type="PANTHER" id="PTHR13803">
    <property type="entry name" value="SEC24-RELATED PROTEIN"/>
    <property type="match status" value="1"/>
</dbReference>
<dbReference type="FunCoup" id="A0A1V9XMY0">
    <property type="interactions" value="2081"/>
</dbReference>
<feature type="compositionally biased region" description="Polar residues" evidence="7">
    <location>
        <begin position="231"/>
        <end position="241"/>
    </location>
</feature>
<accession>A0A1V9XMY0</accession>
<dbReference type="Pfam" id="PF04811">
    <property type="entry name" value="Sec23_trunk"/>
    <property type="match status" value="1"/>
</dbReference>
<proteinExistence type="inferred from homology"/>
<evidence type="ECO:0000256" key="4">
    <source>
        <dbReference type="ARBA" id="ARBA00022448"/>
    </source>
</evidence>
<dbReference type="Gene3D" id="1.20.120.730">
    <property type="entry name" value="Sec23/Sec24 helical domain"/>
    <property type="match status" value="1"/>
</dbReference>
<name>A0A1V9XMY0_9ACAR</name>
<dbReference type="GO" id="GO:0030127">
    <property type="term" value="C:COPII vesicle coat"/>
    <property type="evidence" value="ECO:0007669"/>
    <property type="project" value="InterPro"/>
</dbReference>
<dbReference type="PANTHER" id="PTHR13803:SF4">
    <property type="entry name" value="SECRETORY 24CD, ISOFORM C"/>
    <property type="match status" value="1"/>
</dbReference>
<dbReference type="InParanoid" id="A0A1V9XMY0"/>
<dbReference type="InterPro" id="IPR036465">
    <property type="entry name" value="vWFA_dom_sf"/>
</dbReference>
<evidence type="ECO:0000259" key="10">
    <source>
        <dbReference type="Pfam" id="PF04811"/>
    </source>
</evidence>
<keyword evidence="6" id="KW-0968">Cytoplasmic vesicle</keyword>
<dbReference type="SUPFAM" id="SSF81811">
    <property type="entry name" value="Helical domain of Sec23/24"/>
    <property type="match status" value="1"/>
</dbReference>
<dbReference type="InterPro" id="IPR012990">
    <property type="entry name" value="Beta-sandwich_Sec23_24"/>
</dbReference>
<dbReference type="SUPFAM" id="SSF81995">
    <property type="entry name" value="beta-sandwich domain of Sec23/24"/>
    <property type="match status" value="1"/>
</dbReference>
<keyword evidence="5" id="KW-0653">Protein transport</keyword>
<dbReference type="InterPro" id="IPR006896">
    <property type="entry name" value="Sec23/24_trunk_dom"/>
</dbReference>
<evidence type="ECO:0000313" key="14">
    <source>
        <dbReference type="Proteomes" id="UP000192247"/>
    </source>
</evidence>
<gene>
    <name evidence="13" type="ORF">BIW11_08873</name>
</gene>
<dbReference type="SUPFAM" id="SSF82754">
    <property type="entry name" value="C-terminal, gelsolin-like domain of Sec23/24"/>
    <property type="match status" value="1"/>
</dbReference>
<feature type="compositionally biased region" description="Polar residues" evidence="7">
    <location>
        <begin position="379"/>
        <end position="392"/>
    </location>
</feature>
<dbReference type="GO" id="GO:0008270">
    <property type="term" value="F:zinc ion binding"/>
    <property type="evidence" value="ECO:0007669"/>
    <property type="project" value="InterPro"/>
</dbReference>
<dbReference type="InterPro" id="IPR050550">
    <property type="entry name" value="SEC23_SEC24_subfamily"/>
</dbReference>
<keyword evidence="14" id="KW-1185">Reference proteome</keyword>
<feature type="region of interest" description="Disordered" evidence="7">
    <location>
        <begin position="1"/>
        <end position="156"/>
    </location>
</feature>
<dbReference type="FunFam" id="3.40.50.410:FF:000020">
    <property type="entry name" value="protein transport protein Sec24D isoform X1"/>
    <property type="match status" value="1"/>
</dbReference>
<feature type="compositionally biased region" description="Polar residues" evidence="7">
    <location>
        <begin position="82"/>
        <end position="91"/>
    </location>
</feature>
<evidence type="ECO:0000256" key="6">
    <source>
        <dbReference type="ARBA" id="ARBA00023329"/>
    </source>
</evidence>
<dbReference type="Pfam" id="PF04815">
    <property type="entry name" value="Sec23_helical"/>
    <property type="match status" value="1"/>
</dbReference>
<feature type="region of interest" description="Disordered" evidence="7">
    <location>
        <begin position="193"/>
        <end position="507"/>
    </location>
</feature>
<dbReference type="InterPro" id="IPR041742">
    <property type="entry name" value="Sec24-like_trunk_dom"/>
</dbReference>
<dbReference type="Pfam" id="PF00626">
    <property type="entry name" value="Gelsolin"/>
    <property type="match status" value="1"/>
</dbReference>
<feature type="compositionally biased region" description="Low complexity" evidence="7">
    <location>
        <begin position="440"/>
        <end position="466"/>
    </location>
</feature>
<dbReference type="GO" id="GO:0006886">
    <property type="term" value="P:intracellular protein transport"/>
    <property type="evidence" value="ECO:0007669"/>
    <property type="project" value="InterPro"/>
</dbReference>
<comment type="subcellular location">
    <subcellularLocation>
        <location evidence="1">Cytoplasmic vesicle</location>
        <location evidence="1">COPII-coated vesicle membrane</location>
        <topology evidence="1">Peripheral membrane protein</topology>
        <orientation evidence="1">Cytoplasmic side</orientation>
    </subcellularLocation>
    <subcellularLocation>
        <location evidence="2">Endoplasmic reticulum membrane</location>
        <topology evidence="2">Peripheral membrane protein</topology>
        <orientation evidence="2">Cytoplasmic side</orientation>
    </subcellularLocation>
</comment>
<evidence type="ECO:0000256" key="2">
    <source>
        <dbReference type="ARBA" id="ARBA00004397"/>
    </source>
</evidence>
<evidence type="ECO:0000259" key="11">
    <source>
        <dbReference type="Pfam" id="PF04815"/>
    </source>
</evidence>
<feature type="compositionally biased region" description="Polar residues" evidence="7">
    <location>
        <begin position="111"/>
        <end position="138"/>
    </location>
</feature>
<dbReference type="InterPro" id="IPR029006">
    <property type="entry name" value="ADF-H/Gelsolin-like_dom_sf"/>
</dbReference>
<feature type="compositionally biased region" description="Low complexity" evidence="7">
    <location>
        <begin position="475"/>
        <end position="487"/>
    </location>
</feature>
<dbReference type="AlphaFoldDB" id="A0A1V9XMY0"/>
<dbReference type="Gene3D" id="3.40.20.10">
    <property type="entry name" value="Severin"/>
    <property type="match status" value="1"/>
</dbReference>
<dbReference type="GO" id="GO:0090110">
    <property type="term" value="P:COPII-coated vesicle cargo loading"/>
    <property type="evidence" value="ECO:0007669"/>
    <property type="project" value="TreeGrafter"/>
</dbReference>
<dbReference type="InterPro" id="IPR006900">
    <property type="entry name" value="Sec23/24_helical_dom"/>
</dbReference>
<evidence type="ECO:0000256" key="7">
    <source>
        <dbReference type="SAM" id="MobiDB-lite"/>
    </source>
</evidence>
<dbReference type="Gene3D" id="2.60.40.1670">
    <property type="entry name" value="beta-sandwich domain of Sec23/24"/>
    <property type="match status" value="1"/>
</dbReference>
<dbReference type="InterPro" id="IPR036174">
    <property type="entry name" value="Znf_Sec23_Sec24_sf"/>
</dbReference>
<feature type="domain" description="Sec23/Sec24 helical" evidence="11">
    <location>
        <begin position="1021"/>
        <end position="1120"/>
    </location>
</feature>
<dbReference type="InterPro" id="IPR007123">
    <property type="entry name" value="Gelsolin-like_dom"/>
</dbReference>
<dbReference type="Gene3D" id="2.30.30.380">
    <property type="entry name" value="Zn-finger domain of Sec23/24"/>
    <property type="match status" value="1"/>
</dbReference>
<dbReference type="GO" id="GO:0005789">
    <property type="term" value="C:endoplasmic reticulum membrane"/>
    <property type="evidence" value="ECO:0007669"/>
    <property type="project" value="UniProtKB-SubCell"/>
</dbReference>
<dbReference type="InterPro" id="IPR036180">
    <property type="entry name" value="Gelsolin-like_dom_sf"/>
</dbReference>
<evidence type="ECO:0000256" key="5">
    <source>
        <dbReference type="ARBA" id="ARBA00022927"/>
    </source>
</evidence>
<organism evidence="13 14">
    <name type="scientific">Tropilaelaps mercedesae</name>
    <dbReference type="NCBI Taxonomy" id="418985"/>
    <lineage>
        <taxon>Eukaryota</taxon>
        <taxon>Metazoa</taxon>
        <taxon>Ecdysozoa</taxon>
        <taxon>Arthropoda</taxon>
        <taxon>Chelicerata</taxon>
        <taxon>Arachnida</taxon>
        <taxon>Acari</taxon>
        <taxon>Parasitiformes</taxon>
        <taxon>Mesostigmata</taxon>
        <taxon>Gamasina</taxon>
        <taxon>Dermanyssoidea</taxon>
        <taxon>Laelapidae</taxon>
        <taxon>Tropilaelaps</taxon>
    </lineage>
</organism>
<evidence type="ECO:0000259" key="9">
    <source>
        <dbReference type="Pfam" id="PF04810"/>
    </source>
</evidence>
<dbReference type="InterPro" id="IPR006895">
    <property type="entry name" value="Znf_Sec23_Sec24"/>
</dbReference>
<evidence type="ECO:0000313" key="13">
    <source>
        <dbReference type="EMBL" id="OQR74742.1"/>
    </source>
</evidence>
<evidence type="ECO:0000256" key="1">
    <source>
        <dbReference type="ARBA" id="ARBA00004299"/>
    </source>
</evidence>
<dbReference type="Pfam" id="PF08033">
    <property type="entry name" value="Sec23_BS"/>
    <property type="match status" value="1"/>
</dbReference>
<dbReference type="InterPro" id="IPR036175">
    <property type="entry name" value="Sec23/24_helical_dom_sf"/>
</dbReference>
<keyword evidence="4" id="KW-0813">Transport</keyword>
<feature type="compositionally biased region" description="Pro residues" evidence="7">
    <location>
        <begin position="313"/>
        <end position="325"/>
    </location>
</feature>
<dbReference type="SUPFAM" id="SSF82919">
    <property type="entry name" value="Zn-finger domain of Sec23/24"/>
    <property type="match status" value="1"/>
</dbReference>
<evidence type="ECO:0000259" key="12">
    <source>
        <dbReference type="Pfam" id="PF08033"/>
    </source>
</evidence>
<evidence type="ECO:0000256" key="3">
    <source>
        <dbReference type="ARBA" id="ARBA00008334"/>
    </source>
</evidence>